<evidence type="ECO:0000256" key="3">
    <source>
        <dbReference type="ARBA" id="ARBA00023015"/>
    </source>
</evidence>
<feature type="modified residue" description="4-aspartylphosphate" evidence="6">
    <location>
        <position position="51"/>
    </location>
</feature>
<dbReference type="GO" id="GO:0000976">
    <property type="term" value="F:transcription cis-regulatory region binding"/>
    <property type="evidence" value="ECO:0007669"/>
    <property type="project" value="TreeGrafter"/>
</dbReference>
<dbReference type="Gene3D" id="3.40.50.2300">
    <property type="match status" value="1"/>
</dbReference>
<dbReference type="Pfam" id="PF00072">
    <property type="entry name" value="Response_reg"/>
    <property type="match status" value="1"/>
</dbReference>
<dbReference type="Gene3D" id="1.10.10.10">
    <property type="entry name" value="Winged helix-like DNA-binding domain superfamily/Winged helix DNA-binding domain"/>
    <property type="match status" value="1"/>
</dbReference>
<evidence type="ECO:0000256" key="5">
    <source>
        <dbReference type="ARBA" id="ARBA00023163"/>
    </source>
</evidence>
<dbReference type="Proteomes" id="UP000279760">
    <property type="component" value="Chromosome 1"/>
</dbReference>
<feature type="DNA-binding region" description="OmpR/PhoB-type" evidence="7">
    <location>
        <begin position="124"/>
        <end position="220"/>
    </location>
</feature>
<dbReference type="InterPro" id="IPR001867">
    <property type="entry name" value="OmpR/PhoB-type_DNA-bd"/>
</dbReference>
<dbReference type="SMART" id="SM00448">
    <property type="entry name" value="REC"/>
    <property type="match status" value="1"/>
</dbReference>
<dbReference type="AlphaFoldDB" id="A0A3G4VDE6"/>
<dbReference type="InterPro" id="IPR001789">
    <property type="entry name" value="Sig_transdc_resp-reg_receiver"/>
</dbReference>
<dbReference type="Pfam" id="PF00486">
    <property type="entry name" value="Trans_reg_C"/>
    <property type="match status" value="1"/>
</dbReference>
<dbReference type="GO" id="GO:0032993">
    <property type="term" value="C:protein-DNA complex"/>
    <property type="evidence" value="ECO:0007669"/>
    <property type="project" value="TreeGrafter"/>
</dbReference>
<evidence type="ECO:0000256" key="2">
    <source>
        <dbReference type="ARBA" id="ARBA00023012"/>
    </source>
</evidence>
<dbReference type="GO" id="GO:0005829">
    <property type="term" value="C:cytosol"/>
    <property type="evidence" value="ECO:0007669"/>
    <property type="project" value="TreeGrafter"/>
</dbReference>
<dbReference type="PROSITE" id="PS51755">
    <property type="entry name" value="OMPR_PHOB"/>
    <property type="match status" value="1"/>
</dbReference>
<keyword evidence="2" id="KW-0902">Two-component regulatory system</keyword>
<keyword evidence="1 6" id="KW-0597">Phosphoprotein</keyword>
<evidence type="ECO:0000259" key="9">
    <source>
        <dbReference type="PROSITE" id="PS51755"/>
    </source>
</evidence>
<dbReference type="CDD" id="cd00383">
    <property type="entry name" value="trans_reg_C"/>
    <property type="match status" value="1"/>
</dbReference>
<keyword evidence="4 7" id="KW-0238">DNA-binding</keyword>
<dbReference type="GO" id="GO:0000156">
    <property type="term" value="F:phosphorelay response regulator activity"/>
    <property type="evidence" value="ECO:0007669"/>
    <property type="project" value="TreeGrafter"/>
</dbReference>
<dbReference type="EMBL" id="CP033577">
    <property type="protein sequence ID" value="AYV22269.1"/>
    <property type="molecule type" value="Genomic_DNA"/>
</dbReference>
<feature type="domain" description="Response regulatory" evidence="8">
    <location>
        <begin position="2"/>
        <end position="116"/>
    </location>
</feature>
<dbReference type="InterPro" id="IPR036388">
    <property type="entry name" value="WH-like_DNA-bd_sf"/>
</dbReference>
<dbReference type="RefSeq" id="WP_124940798.1">
    <property type="nucleotide sequence ID" value="NZ_CP033577.1"/>
</dbReference>
<name>A0A3G4VDE6_9VIBR</name>
<reference evidence="10 11" key="1">
    <citation type="submission" date="2018-11" db="EMBL/GenBank/DDBJ databases">
        <title>Complete Genome Sequence of Vbrio mediterranei 117-T6: a Potential Pathogen Bacteria Isolated from the Conchocelis of Pyropia.</title>
        <authorList>
            <person name="Liu Q."/>
        </authorList>
    </citation>
    <scope>NUCLEOTIDE SEQUENCE [LARGE SCALE GENOMIC DNA]</scope>
    <source>
        <strain evidence="10 11">117-T6</strain>
    </source>
</reference>
<evidence type="ECO:0000256" key="4">
    <source>
        <dbReference type="ARBA" id="ARBA00023125"/>
    </source>
</evidence>
<dbReference type="InterPro" id="IPR039420">
    <property type="entry name" value="WalR-like"/>
</dbReference>
<evidence type="ECO:0000256" key="7">
    <source>
        <dbReference type="PROSITE-ProRule" id="PRU01091"/>
    </source>
</evidence>
<evidence type="ECO:0000256" key="1">
    <source>
        <dbReference type="ARBA" id="ARBA00022553"/>
    </source>
</evidence>
<feature type="domain" description="OmpR/PhoB-type" evidence="9">
    <location>
        <begin position="124"/>
        <end position="220"/>
    </location>
</feature>
<dbReference type="SUPFAM" id="SSF52172">
    <property type="entry name" value="CheY-like"/>
    <property type="match status" value="1"/>
</dbReference>
<dbReference type="PANTHER" id="PTHR48111:SF22">
    <property type="entry name" value="REGULATOR OF RPOS"/>
    <property type="match status" value="1"/>
</dbReference>
<evidence type="ECO:0000259" key="8">
    <source>
        <dbReference type="PROSITE" id="PS50110"/>
    </source>
</evidence>
<organism evidence="10 11">
    <name type="scientific">Vibrio mediterranei</name>
    <dbReference type="NCBI Taxonomy" id="689"/>
    <lineage>
        <taxon>Bacteria</taxon>
        <taxon>Pseudomonadati</taxon>
        <taxon>Pseudomonadota</taxon>
        <taxon>Gammaproteobacteria</taxon>
        <taxon>Vibrionales</taxon>
        <taxon>Vibrionaceae</taxon>
        <taxon>Vibrio</taxon>
    </lineage>
</organism>
<dbReference type="Gene3D" id="6.10.250.690">
    <property type="match status" value="1"/>
</dbReference>
<evidence type="ECO:0000256" key="6">
    <source>
        <dbReference type="PROSITE-ProRule" id="PRU00169"/>
    </source>
</evidence>
<dbReference type="PROSITE" id="PS50110">
    <property type="entry name" value="RESPONSE_REGULATORY"/>
    <property type="match status" value="1"/>
</dbReference>
<dbReference type="InterPro" id="IPR011006">
    <property type="entry name" value="CheY-like_superfamily"/>
</dbReference>
<keyword evidence="5" id="KW-0804">Transcription</keyword>
<accession>A0A3G4VDE6</accession>
<keyword evidence="3" id="KW-0805">Transcription regulation</keyword>
<gene>
    <name evidence="10" type="ORF">ECB94_13950</name>
</gene>
<proteinExistence type="predicted"/>
<dbReference type="GO" id="GO:0006355">
    <property type="term" value="P:regulation of DNA-templated transcription"/>
    <property type="evidence" value="ECO:0007669"/>
    <property type="project" value="InterPro"/>
</dbReference>
<sequence length="224" mass="24778">MLALLIEDDKVLASAISDYLILDDVECDFAYNGLSGLTLASDNNYDVIILDVMLPRMSGYSVCQQLRKNGVSTPILMMTAKDSLDDKLAGFQAGTDDYLTKPFAMAELSARLNALVLRSQGRVSTLIRVGDLQIDTESHTVYRASQLLNLSPLSWKLLVSLAMHSPNIVSKATLEDEVWGEEISHNNLKVQIHKLRQAIDKPFSSSLIHSIPKVGFVLREQEDA</sequence>
<dbReference type="PANTHER" id="PTHR48111">
    <property type="entry name" value="REGULATOR OF RPOS"/>
    <property type="match status" value="1"/>
</dbReference>
<evidence type="ECO:0000313" key="11">
    <source>
        <dbReference type="Proteomes" id="UP000279760"/>
    </source>
</evidence>
<evidence type="ECO:0000313" key="10">
    <source>
        <dbReference type="EMBL" id="AYV22269.1"/>
    </source>
</evidence>
<dbReference type="CDD" id="cd17574">
    <property type="entry name" value="REC_OmpR"/>
    <property type="match status" value="1"/>
</dbReference>
<protein>
    <submittedName>
        <fullName evidence="10">DNA-binding response regulator</fullName>
    </submittedName>
</protein>
<dbReference type="SMART" id="SM00862">
    <property type="entry name" value="Trans_reg_C"/>
    <property type="match status" value="1"/>
</dbReference>